<keyword evidence="3" id="KW-0812">Transmembrane</keyword>
<dbReference type="GO" id="GO:0005975">
    <property type="term" value="P:carbohydrate metabolic process"/>
    <property type="evidence" value="ECO:0007669"/>
    <property type="project" value="InterPro"/>
</dbReference>
<evidence type="ECO:0000256" key="2">
    <source>
        <dbReference type="ARBA" id="ARBA00022801"/>
    </source>
</evidence>
<dbReference type="SUPFAM" id="SSF88713">
    <property type="entry name" value="Glycoside hydrolase/deacetylase"/>
    <property type="match status" value="1"/>
</dbReference>
<dbReference type="Pfam" id="PF01522">
    <property type="entry name" value="Polysacc_deac_1"/>
    <property type="match status" value="1"/>
</dbReference>
<sequence>MDAWIKINKKRIWYGFALFLTTILVILYFVPMNFPSRVQRAQALMNEIYQDEQEIYLAENVTIHKIQDLMNVTNRLAGDVGQDLQTKANLALCKFRNLQKIKYFVDSQHTDINNPKLEQVSLNAELSPELWAKHKDLYVWPVQDAFTQQIDHIYELVEEAWLPLNQAHQLVNDLADLPAKDNQQVLKQVQTMLNIEELLNQAADQGLKEKINQQYLQKVDHYMQSMLQDPDKFSDQILSNLYQADAVLPYIMDTPLDYRPKVAVTFDDGPNEDFTPQILDILDKYQIKATFFVVGRNVDQVPQVAQEIIARGHDIGNHSYSHPTFLEMTDDEILWEINATQDIIENHTGYRPKLYRMPFGDGGRHVYELIDNMTSTMWNTDTNDWYFETPEEIYEYTLPQFDRDMLMLMHDTSQKSVDAFEQILQALVDQNYKFVSPNELEFNERYREIGNYAQYE</sequence>
<feature type="transmembrane region" description="Helical" evidence="3">
    <location>
        <begin position="12"/>
        <end position="30"/>
    </location>
</feature>
<dbReference type="PANTHER" id="PTHR10587">
    <property type="entry name" value="GLYCOSYL TRANSFERASE-RELATED"/>
    <property type="match status" value="1"/>
</dbReference>
<feature type="domain" description="NodB homology" evidence="4">
    <location>
        <begin position="260"/>
        <end position="435"/>
    </location>
</feature>
<evidence type="ECO:0000313" key="6">
    <source>
        <dbReference type="Proteomes" id="UP000198833"/>
    </source>
</evidence>
<evidence type="ECO:0000313" key="5">
    <source>
        <dbReference type="EMBL" id="SEP56533.1"/>
    </source>
</evidence>
<dbReference type="PROSITE" id="PS51677">
    <property type="entry name" value="NODB"/>
    <property type="match status" value="1"/>
</dbReference>
<proteinExistence type="predicted"/>
<reference evidence="5 6" key="1">
    <citation type="submission" date="2016-10" db="EMBL/GenBank/DDBJ databases">
        <authorList>
            <person name="de Groot N.N."/>
        </authorList>
    </citation>
    <scope>NUCLEOTIDE SEQUENCE [LARGE SCALE GENOMIC DNA]</scope>
    <source>
        <strain evidence="5 6">DSM 15695</strain>
    </source>
</reference>
<name>A0A1H8YWS7_9LACT</name>
<accession>A0A1H8YWS7</accession>
<dbReference type="GO" id="GO:0016810">
    <property type="term" value="F:hydrolase activity, acting on carbon-nitrogen (but not peptide) bonds"/>
    <property type="evidence" value="ECO:0007669"/>
    <property type="project" value="InterPro"/>
</dbReference>
<keyword evidence="3" id="KW-0472">Membrane</keyword>
<organism evidence="5 6">
    <name type="scientific">Ignavigranum ruoffiae</name>
    <dbReference type="NCBI Taxonomy" id="89093"/>
    <lineage>
        <taxon>Bacteria</taxon>
        <taxon>Bacillati</taxon>
        <taxon>Bacillota</taxon>
        <taxon>Bacilli</taxon>
        <taxon>Lactobacillales</taxon>
        <taxon>Aerococcaceae</taxon>
        <taxon>Ignavigranum</taxon>
    </lineage>
</organism>
<dbReference type="InterPro" id="IPR011330">
    <property type="entry name" value="Glyco_hydro/deAcase_b/a-brl"/>
</dbReference>
<evidence type="ECO:0000256" key="1">
    <source>
        <dbReference type="ARBA" id="ARBA00022723"/>
    </source>
</evidence>
<dbReference type="GO" id="GO:0016020">
    <property type="term" value="C:membrane"/>
    <property type="evidence" value="ECO:0007669"/>
    <property type="project" value="TreeGrafter"/>
</dbReference>
<keyword evidence="3" id="KW-1133">Transmembrane helix</keyword>
<dbReference type="EMBL" id="FOEN01000001">
    <property type="protein sequence ID" value="SEP56533.1"/>
    <property type="molecule type" value="Genomic_DNA"/>
</dbReference>
<dbReference type="PANTHER" id="PTHR10587:SF133">
    <property type="entry name" value="CHITIN DEACETYLASE 1-RELATED"/>
    <property type="match status" value="1"/>
</dbReference>
<gene>
    <name evidence="5" type="ORF">SAMN04488558_10152</name>
</gene>
<protein>
    <submittedName>
        <fullName evidence="5">Peptidoglycan/xylan/chitin deacetylase, PgdA/CDA1 family</fullName>
    </submittedName>
</protein>
<evidence type="ECO:0000259" key="4">
    <source>
        <dbReference type="PROSITE" id="PS51677"/>
    </source>
</evidence>
<dbReference type="GO" id="GO:0046872">
    <property type="term" value="F:metal ion binding"/>
    <property type="evidence" value="ECO:0007669"/>
    <property type="project" value="UniProtKB-KW"/>
</dbReference>
<evidence type="ECO:0000256" key="3">
    <source>
        <dbReference type="SAM" id="Phobius"/>
    </source>
</evidence>
<keyword evidence="2" id="KW-0378">Hydrolase</keyword>
<dbReference type="CDD" id="cd10917">
    <property type="entry name" value="CE4_NodB_like_6s_7s"/>
    <property type="match status" value="1"/>
</dbReference>
<keyword evidence="6" id="KW-1185">Reference proteome</keyword>
<keyword evidence="1" id="KW-0479">Metal-binding</keyword>
<dbReference type="InterPro" id="IPR050248">
    <property type="entry name" value="Polysacc_deacetylase_ArnD"/>
</dbReference>
<dbReference type="Gene3D" id="3.20.20.370">
    <property type="entry name" value="Glycoside hydrolase/deacetylase"/>
    <property type="match status" value="1"/>
</dbReference>
<dbReference type="Proteomes" id="UP000198833">
    <property type="component" value="Unassembled WGS sequence"/>
</dbReference>
<dbReference type="STRING" id="89093.SAMN04488558_10152"/>
<dbReference type="InterPro" id="IPR002509">
    <property type="entry name" value="NODB_dom"/>
</dbReference>
<dbReference type="AlphaFoldDB" id="A0A1H8YWS7"/>